<dbReference type="GO" id="GO:0071949">
    <property type="term" value="F:FAD binding"/>
    <property type="evidence" value="ECO:0007669"/>
    <property type="project" value="InterPro"/>
</dbReference>
<dbReference type="PRINTS" id="PR00420">
    <property type="entry name" value="RNGMNOXGNASE"/>
</dbReference>
<comment type="caution">
    <text evidence="3">The sequence shown here is derived from an EMBL/GenBank/DDBJ whole genome shotgun (WGS) entry which is preliminary data.</text>
</comment>
<dbReference type="Gene3D" id="3.50.50.60">
    <property type="entry name" value="FAD/NAD(P)-binding domain"/>
    <property type="match status" value="1"/>
</dbReference>
<dbReference type="EMBL" id="JAHHHD010000018">
    <property type="protein sequence ID" value="MBW4660216.1"/>
    <property type="molecule type" value="Genomic_DNA"/>
</dbReference>
<dbReference type="InterPro" id="IPR002938">
    <property type="entry name" value="FAD-bd"/>
</dbReference>
<dbReference type="PANTHER" id="PTHR43476:SF5">
    <property type="entry name" value="FAD-DEPENDENT MONOOXYGENASE"/>
    <property type="match status" value="1"/>
</dbReference>
<reference evidence="3" key="1">
    <citation type="submission" date="2021-05" db="EMBL/GenBank/DDBJ databases">
        <authorList>
            <person name="Pietrasiak N."/>
            <person name="Ward R."/>
            <person name="Stajich J.E."/>
            <person name="Kurbessoian T."/>
        </authorList>
    </citation>
    <scope>NUCLEOTIDE SEQUENCE</scope>
    <source>
        <strain evidence="3">UHER 2000/2452</strain>
    </source>
</reference>
<dbReference type="SUPFAM" id="SSF51905">
    <property type="entry name" value="FAD/NAD(P)-binding domain"/>
    <property type="match status" value="1"/>
</dbReference>
<name>A0A951UMZ8_9CYAN</name>
<evidence type="ECO:0000313" key="4">
    <source>
        <dbReference type="Proteomes" id="UP000757435"/>
    </source>
</evidence>
<dbReference type="InterPro" id="IPR036188">
    <property type="entry name" value="FAD/NAD-bd_sf"/>
</dbReference>
<dbReference type="AlphaFoldDB" id="A0A951UMZ8"/>
<gene>
    <name evidence="3" type="ORF">KME15_16190</name>
</gene>
<reference evidence="3" key="2">
    <citation type="journal article" date="2022" name="Microbiol. Resour. Announc.">
        <title>Metagenome Sequencing to Explore Phylogenomics of Terrestrial Cyanobacteria.</title>
        <authorList>
            <person name="Ward R.D."/>
            <person name="Stajich J.E."/>
            <person name="Johansen J.R."/>
            <person name="Huntemann M."/>
            <person name="Clum A."/>
            <person name="Foster B."/>
            <person name="Foster B."/>
            <person name="Roux S."/>
            <person name="Palaniappan K."/>
            <person name="Varghese N."/>
            <person name="Mukherjee S."/>
            <person name="Reddy T.B.K."/>
            <person name="Daum C."/>
            <person name="Copeland A."/>
            <person name="Chen I.A."/>
            <person name="Ivanova N.N."/>
            <person name="Kyrpides N.C."/>
            <person name="Shapiro N."/>
            <person name="Eloe-Fadrosh E.A."/>
            <person name="Pietrasiak N."/>
        </authorList>
    </citation>
    <scope>NUCLEOTIDE SEQUENCE</scope>
    <source>
        <strain evidence="3">UHER 2000/2452</strain>
    </source>
</reference>
<dbReference type="Proteomes" id="UP000757435">
    <property type="component" value="Unassembled WGS sequence"/>
</dbReference>
<keyword evidence="1" id="KW-0560">Oxidoreductase</keyword>
<evidence type="ECO:0000259" key="2">
    <source>
        <dbReference type="Pfam" id="PF01494"/>
    </source>
</evidence>
<feature type="domain" description="FAD-binding" evidence="2">
    <location>
        <begin position="2"/>
        <end position="346"/>
    </location>
</feature>
<dbReference type="InterPro" id="IPR050631">
    <property type="entry name" value="PheA/TfdB_FAD_monoxygenase"/>
</dbReference>
<dbReference type="Pfam" id="PF01494">
    <property type="entry name" value="FAD_binding_3"/>
    <property type="match status" value="1"/>
</dbReference>
<dbReference type="PANTHER" id="PTHR43476">
    <property type="entry name" value="3-(3-HYDROXY-PHENYL)PROPIONATE/3-HYDROXYCINNAMIC ACID HYDROXYLASE"/>
    <property type="match status" value="1"/>
</dbReference>
<organism evidence="3 4">
    <name type="scientific">Drouetiella hepatica Uher 2000/2452</name>
    <dbReference type="NCBI Taxonomy" id="904376"/>
    <lineage>
        <taxon>Bacteria</taxon>
        <taxon>Bacillati</taxon>
        <taxon>Cyanobacteriota</taxon>
        <taxon>Cyanophyceae</taxon>
        <taxon>Oculatellales</taxon>
        <taxon>Oculatellaceae</taxon>
        <taxon>Drouetiella</taxon>
    </lineage>
</organism>
<sequence>MVHIVIAGAGGTGLTLAYLLARHGIEVTLIEAATRFDRVFRGEGLMPGGIQALEQMGLLELLQTLPTQQIHTWKFVVNDRPFLQANEPEDLGVYRPTLISQPLFLEALLKRAQAFPCFHFIQGTVQGLSHEGDRSDARVSGVVVRQAGQEVAIPADLVIGADGRKSAVRRLANLPLEKLDYDADVLWLRMAAPLPESDRHTFYGFIRDAESFGAYTAWDNSLKMAYVLSHEQPPRERVSKESALPQEQRQDWKAIDWADRIAKIAPPAFAHHIRANADTLDPPVLLNVMLAQCPQWHQPGVLLLGDAAHPMAPIRAQGINVALRDVIVAVNHLLPVLQTATEVSLEAIDAILPNIQSERQPEILRCQELQRQEQAHATQICRSPLLRQTLMLTSPLIRPFSGKVWMARQQQLRFGIQPVLLNSPLLN</sequence>
<protein>
    <submittedName>
        <fullName evidence="3">FAD-dependent monooxygenase</fullName>
    </submittedName>
</protein>
<accession>A0A951UMZ8</accession>
<proteinExistence type="predicted"/>
<dbReference type="GO" id="GO:0004497">
    <property type="term" value="F:monooxygenase activity"/>
    <property type="evidence" value="ECO:0007669"/>
    <property type="project" value="UniProtKB-KW"/>
</dbReference>
<keyword evidence="3" id="KW-0503">Monooxygenase</keyword>
<evidence type="ECO:0000313" key="3">
    <source>
        <dbReference type="EMBL" id="MBW4660216.1"/>
    </source>
</evidence>
<evidence type="ECO:0000256" key="1">
    <source>
        <dbReference type="ARBA" id="ARBA00023002"/>
    </source>
</evidence>